<organism evidence="1 2">
    <name type="scientific">Asanoa ishikariensis</name>
    <dbReference type="NCBI Taxonomy" id="137265"/>
    <lineage>
        <taxon>Bacteria</taxon>
        <taxon>Bacillati</taxon>
        <taxon>Actinomycetota</taxon>
        <taxon>Actinomycetes</taxon>
        <taxon>Micromonosporales</taxon>
        <taxon>Micromonosporaceae</taxon>
        <taxon>Asanoa</taxon>
    </lineage>
</organism>
<keyword evidence="2" id="KW-1185">Reference proteome</keyword>
<protein>
    <recommendedName>
        <fullName evidence="3">DUF4192 domain-containing protein</fullName>
    </recommendedName>
</protein>
<evidence type="ECO:0008006" key="3">
    <source>
        <dbReference type="Google" id="ProtNLM"/>
    </source>
</evidence>
<dbReference type="Pfam" id="PF13830">
    <property type="entry name" value="DUF4192"/>
    <property type="match status" value="1"/>
</dbReference>
<reference evidence="2" key="1">
    <citation type="submission" date="2016-10" db="EMBL/GenBank/DDBJ databases">
        <authorList>
            <person name="Varghese N."/>
            <person name="Submissions S."/>
        </authorList>
    </citation>
    <scope>NUCLEOTIDE SEQUENCE [LARGE SCALE GENOMIC DNA]</scope>
    <source>
        <strain evidence="2">DSM 44718</strain>
    </source>
</reference>
<evidence type="ECO:0000313" key="2">
    <source>
        <dbReference type="Proteomes" id="UP000199632"/>
    </source>
</evidence>
<dbReference type="AlphaFoldDB" id="A0A1H3URP3"/>
<dbReference type="Proteomes" id="UP000199632">
    <property type="component" value="Unassembled WGS sequence"/>
</dbReference>
<sequence>MFPFSDKAVVKGPVDLVAAVPYLLGFHPRECLVCLGVDGEGVTVATHLRLPATPDSGPDWMVAARVVAASGHQVFLLGYGPAEQVDSHIEAGAVVMATAGIEVVAALRVHDGRIYCLGSGCGCSPDGIAFDPDASAVPATATLHGVAPLADREAIDNLLEPPSGADRDHMREATITALRRMLRALSQSAAPGAEMTLGAMLGAGPPPHVVASGVTTVREALAAADRGEVLTDDAVAWLATVLLIPDVRAYAVRASDGSDQQRALWIDVTRRAVGVTAAAPACLVAVTAYLHGDGALAVTAIRRSLAIDPGSQTAQLVADALEAGIPPAAFRAAITGRD</sequence>
<evidence type="ECO:0000313" key="1">
    <source>
        <dbReference type="EMBL" id="SDZ65027.1"/>
    </source>
</evidence>
<dbReference type="EMBL" id="FNQB01000005">
    <property type="protein sequence ID" value="SDZ65027.1"/>
    <property type="molecule type" value="Genomic_DNA"/>
</dbReference>
<accession>A0A1H3URP3</accession>
<proteinExistence type="predicted"/>
<gene>
    <name evidence="1" type="ORF">SAMN05421684_7908</name>
</gene>
<name>A0A1H3URP3_9ACTN</name>
<dbReference type="STRING" id="137265.SAMN05421684_7908"/>
<dbReference type="InterPro" id="IPR025447">
    <property type="entry name" value="DUF4192"/>
</dbReference>